<dbReference type="GO" id="GO:0070273">
    <property type="term" value="F:phosphatidylinositol-4-phosphate binding"/>
    <property type="evidence" value="ECO:0007669"/>
    <property type="project" value="InterPro"/>
</dbReference>
<dbReference type="Proteomes" id="UP000305792">
    <property type="component" value="Unassembled WGS sequence"/>
</dbReference>
<reference evidence="5 6" key="1">
    <citation type="journal article" date="2018" name="Int. J. Syst. Evol. Microbiol.">
        <title>Glycomyces paridis sp. nov., isolated from the medicinal plant Paris polyphylla.</title>
        <authorList>
            <person name="Fang X.M."/>
            <person name="Bai J.L."/>
            <person name="Su J."/>
            <person name="Zhao L.L."/>
            <person name="Liu H.Y."/>
            <person name="Ma B.P."/>
            <person name="Zhang Y.Q."/>
            <person name="Yu L.Y."/>
        </authorList>
    </citation>
    <scope>NUCLEOTIDE SEQUENCE [LARGE SCALE GENOMIC DNA]</scope>
    <source>
        <strain evidence="5 6">CPCC 204357</strain>
    </source>
</reference>
<comment type="caution">
    <text evidence="5">The sequence shown here is derived from an EMBL/GenBank/DDBJ whole genome shotgun (WGS) entry which is preliminary data.</text>
</comment>
<evidence type="ECO:0000256" key="3">
    <source>
        <dbReference type="ARBA" id="ARBA00023121"/>
    </source>
</evidence>
<organism evidence="5 6">
    <name type="scientific">Glycomyces paridis</name>
    <dbReference type="NCBI Taxonomy" id="2126555"/>
    <lineage>
        <taxon>Bacteria</taxon>
        <taxon>Bacillati</taxon>
        <taxon>Actinomycetota</taxon>
        <taxon>Actinomycetes</taxon>
        <taxon>Glycomycetales</taxon>
        <taxon>Glycomycetaceae</taxon>
        <taxon>Glycomyces</taxon>
    </lineage>
</organism>
<dbReference type="OrthoDB" id="4962633at2"/>
<dbReference type="RefSeq" id="WP_136529143.1">
    <property type="nucleotide sequence ID" value="NZ_STGX01000004.1"/>
</dbReference>
<evidence type="ECO:0000256" key="1">
    <source>
        <dbReference type="ARBA" id="ARBA00004255"/>
    </source>
</evidence>
<dbReference type="Pfam" id="PF05719">
    <property type="entry name" value="GPP34"/>
    <property type="match status" value="1"/>
</dbReference>
<sequence>MVSLVDELVLLAYDDATGRSRVGHLEFGLAGAVLLELVLAGRVDLADGRVHVADPAPVGQPVLDGALARLAADKPRKPKGAVERLAKGLKRTVLADLTGRGLLKERRDKALGLFPFSRHLPGDPGAETDARFRLASAVDLRRASDARTAALGSLVYALNMERAVFPDRKKSEVRKVLKGFGDGSWAGDATREAVQAAQAAVMAAVTAATAASVAASSGG</sequence>
<keyword evidence="3" id="KW-0446">Lipid-binding</keyword>
<evidence type="ECO:0000313" key="6">
    <source>
        <dbReference type="Proteomes" id="UP000305792"/>
    </source>
</evidence>
<dbReference type="EMBL" id="STGX01000004">
    <property type="protein sequence ID" value="THV30270.1"/>
    <property type="molecule type" value="Genomic_DNA"/>
</dbReference>
<protein>
    <submittedName>
        <fullName evidence="5">GPP34 family phosphoprotein</fullName>
    </submittedName>
</protein>
<gene>
    <name evidence="5" type="ORF">E9998_07850</name>
</gene>
<evidence type="ECO:0000256" key="2">
    <source>
        <dbReference type="ARBA" id="ARBA00023034"/>
    </source>
</evidence>
<evidence type="ECO:0000256" key="4">
    <source>
        <dbReference type="ARBA" id="ARBA00023136"/>
    </source>
</evidence>
<proteinExistence type="predicted"/>
<dbReference type="InterPro" id="IPR008628">
    <property type="entry name" value="GPP34-like"/>
</dbReference>
<evidence type="ECO:0000313" key="5">
    <source>
        <dbReference type="EMBL" id="THV30270.1"/>
    </source>
</evidence>
<name>A0A4S8PI51_9ACTN</name>
<dbReference type="AlphaFoldDB" id="A0A4S8PI51"/>
<dbReference type="Gene3D" id="1.10.3630.10">
    <property type="entry name" value="yeast vps74-n-term truncation variant domain like"/>
    <property type="match status" value="1"/>
</dbReference>
<comment type="subcellular location">
    <subcellularLocation>
        <location evidence="1">Golgi apparatus membrane</location>
        <topology evidence="1">Peripheral membrane protein</topology>
        <orientation evidence="1">Cytoplasmic side</orientation>
    </subcellularLocation>
</comment>
<dbReference type="GO" id="GO:0005737">
    <property type="term" value="C:cytoplasm"/>
    <property type="evidence" value="ECO:0007669"/>
    <property type="project" value="UniProtKB-ARBA"/>
</dbReference>
<accession>A0A4S8PI51</accession>
<keyword evidence="6" id="KW-1185">Reference proteome</keyword>
<keyword evidence="2" id="KW-0333">Golgi apparatus</keyword>
<dbReference type="GO" id="GO:0012505">
    <property type="term" value="C:endomembrane system"/>
    <property type="evidence" value="ECO:0007669"/>
    <property type="project" value="UniProtKB-ARBA"/>
</dbReference>
<keyword evidence="4" id="KW-0472">Membrane</keyword>
<dbReference type="InterPro" id="IPR038261">
    <property type="entry name" value="GPP34-like_sf"/>
</dbReference>